<dbReference type="PANTHER" id="PTHR11472:SF41">
    <property type="entry name" value="ATP-DEPENDENT DNA HELICASE DDX11-RELATED"/>
    <property type="match status" value="1"/>
</dbReference>
<evidence type="ECO:0000313" key="16">
    <source>
        <dbReference type="Proteomes" id="UP000009170"/>
    </source>
</evidence>
<keyword evidence="11" id="KW-0413">Isomerase</keyword>
<comment type="subcellular location">
    <subcellularLocation>
        <location evidence="2">Nucleus</location>
    </subcellularLocation>
</comment>
<evidence type="ECO:0000259" key="14">
    <source>
        <dbReference type="PROSITE" id="PS51193"/>
    </source>
</evidence>
<dbReference type="InterPro" id="IPR010614">
    <property type="entry name" value="RAD3-like_helicase_DEAD"/>
</dbReference>
<comment type="similarity">
    <text evidence="3">Belongs to the DEAD box helicase family. DEAH subfamily. DDX11/CHL1 sub-subfamily.</text>
</comment>
<evidence type="ECO:0000256" key="1">
    <source>
        <dbReference type="ARBA" id="ARBA00001966"/>
    </source>
</evidence>
<dbReference type="SMART" id="SM00488">
    <property type="entry name" value="DEXDc2"/>
    <property type="match status" value="1"/>
</dbReference>
<keyword evidence="8" id="KW-0067">ATP-binding</keyword>
<reference evidence="16" key="1">
    <citation type="journal article" date="2006" name="Proc. Natl. Acad. Sci. U.S.A.">
        <title>Genome analysis of the smallest free-living eukaryote Ostreococcus tauri unveils many unique features.</title>
        <authorList>
            <person name="Derelle E."/>
            <person name="Ferraz C."/>
            <person name="Rombauts S."/>
            <person name="Rouze P."/>
            <person name="Worden A.Z."/>
            <person name="Robbens S."/>
            <person name="Partensky F."/>
            <person name="Degroeve S."/>
            <person name="Echeynie S."/>
            <person name="Cooke R."/>
            <person name="Saeys Y."/>
            <person name="Wuyts J."/>
            <person name="Jabbari K."/>
            <person name="Bowler C."/>
            <person name="Panaud O."/>
            <person name="Piegu B."/>
            <person name="Ball S.G."/>
            <person name="Ral J.-P."/>
            <person name="Bouget F.-Y."/>
            <person name="Piganeau G."/>
            <person name="De Baets B."/>
            <person name="Picard A."/>
            <person name="Delseny M."/>
            <person name="Demaille J."/>
            <person name="Van de Peer Y."/>
            <person name="Moreau H."/>
        </authorList>
    </citation>
    <scope>NUCLEOTIDE SEQUENCE [LARGE SCALE GENOMIC DNA]</scope>
    <source>
        <strain evidence="16">OTTH 0595 / CCAP 157/2 / RCC745</strain>
    </source>
</reference>
<keyword evidence="4" id="KW-0479">Metal-binding</keyword>
<dbReference type="GO" id="GO:0005524">
    <property type="term" value="F:ATP binding"/>
    <property type="evidence" value="ECO:0007669"/>
    <property type="project" value="UniProtKB-KW"/>
</dbReference>
<evidence type="ECO:0000256" key="8">
    <source>
        <dbReference type="ARBA" id="ARBA00022840"/>
    </source>
</evidence>
<keyword evidence="5" id="KW-0547">Nucleotide-binding</keyword>
<dbReference type="GO" id="GO:0034085">
    <property type="term" value="P:establishment of sister chromatid cohesion"/>
    <property type="evidence" value="ECO:0007669"/>
    <property type="project" value="TreeGrafter"/>
</dbReference>
<dbReference type="GO" id="GO:0003677">
    <property type="term" value="F:DNA binding"/>
    <property type="evidence" value="ECO:0007669"/>
    <property type="project" value="InterPro"/>
</dbReference>
<dbReference type="GO" id="GO:0016818">
    <property type="term" value="F:hydrolase activity, acting on acid anhydrides, in phosphorus-containing anhydrides"/>
    <property type="evidence" value="ECO:0007669"/>
    <property type="project" value="InterPro"/>
</dbReference>
<organism evidence="15 16">
    <name type="scientific">Ostreococcus tauri</name>
    <name type="common">Marine green alga</name>
    <dbReference type="NCBI Taxonomy" id="70448"/>
    <lineage>
        <taxon>Eukaryota</taxon>
        <taxon>Viridiplantae</taxon>
        <taxon>Chlorophyta</taxon>
        <taxon>Mamiellophyceae</taxon>
        <taxon>Mamiellales</taxon>
        <taxon>Bathycoccaceae</taxon>
        <taxon>Ostreococcus</taxon>
    </lineage>
</organism>
<dbReference type="CDD" id="cd18788">
    <property type="entry name" value="SF2_C_XPD"/>
    <property type="match status" value="1"/>
</dbReference>
<evidence type="ECO:0000256" key="9">
    <source>
        <dbReference type="ARBA" id="ARBA00023004"/>
    </source>
</evidence>
<dbReference type="GO" id="GO:0003678">
    <property type="term" value="F:DNA helicase activity"/>
    <property type="evidence" value="ECO:0007669"/>
    <property type="project" value="InterPro"/>
</dbReference>
<evidence type="ECO:0000256" key="2">
    <source>
        <dbReference type="ARBA" id="ARBA00004123"/>
    </source>
</evidence>
<dbReference type="InterPro" id="IPR027417">
    <property type="entry name" value="P-loop_NTPase"/>
</dbReference>
<dbReference type="EMBL" id="CAID01000017">
    <property type="protein sequence ID" value="CEG00500.1"/>
    <property type="molecule type" value="Genomic_DNA"/>
</dbReference>
<evidence type="ECO:0000256" key="13">
    <source>
        <dbReference type="SAM" id="MobiDB-lite"/>
    </source>
</evidence>
<evidence type="ECO:0000256" key="5">
    <source>
        <dbReference type="ARBA" id="ARBA00022741"/>
    </source>
</evidence>
<dbReference type="Pfam" id="PF13307">
    <property type="entry name" value="Helicase_C_2"/>
    <property type="match status" value="1"/>
</dbReference>
<dbReference type="GO" id="GO:0005634">
    <property type="term" value="C:nucleus"/>
    <property type="evidence" value="ECO:0007669"/>
    <property type="project" value="UniProtKB-SubCell"/>
</dbReference>
<keyword evidence="7 15" id="KW-0347">Helicase</keyword>
<dbReference type="GO" id="GO:0006139">
    <property type="term" value="P:nucleobase-containing compound metabolic process"/>
    <property type="evidence" value="ECO:0007669"/>
    <property type="project" value="InterPro"/>
</dbReference>
<feature type="domain" description="Helicase ATP-binding" evidence="14">
    <location>
        <begin position="7"/>
        <end position="443"/>
    </location>
</feature>
<accession>A0A096P8Y5</accession>
<proteinExistence type="inferred from homology"/>
<dbReference type="OrthoDB" id="267079at2759"/>
<dbReference type="InterPro" id="IPR045028">
    <property type="entry name" value="DinG/Rad3-like"/>
</dbReference>
<feature type="region of interest" description="Disordered" evidence="13">
    <location>
        <begin position="68"/>
        <end position="144"/>
    </location>
</feature>
<dbReference type="RefSeq" id="XP_022840408.1">
    <property type="nucleotide sequence ID" value="XM_022983812.1"/>
</dbReference>
<dbReference type="KEGG" id="ota:OT_ostta17g00270"/>
<dbReference type="Gene3D" id="3.40.50.300">
    <property type="entry name" value="P-loop containing nucleotide triphosphate hydrolases"/>
    <property type="match status" value="3"/>
</dbReference>
<dbReference type="InParanoid" id="A0A096P8Y5"/>
<evidence type="ECO:0000256" key="6">
    <source>
        <dbReference type="ARBA" id="ARBA00022801"/>
    </source>
</evidence>
<keyword evidence="12" id="KW-0539">Nucleus</keyword>
<name>A0A096P8Y5_OSTTA</name>
<evidence type="ECO:0000313" key="15">
    <source>
        <dbReference type="EMBL" id="CEG00500.1"/>
    </source>
</evidence>
<dbReference type="Pfam" id="PF06733">
    <property type="entry name" value="DEAD_2"/>
    <property type="match status" value="1"/>
</dbReference>
<dbReference type="Proteomes" id="UP000009170">
    <property type="component" value="Unassembled WGS sequence"/>
</dbReference>
<dbReference type="NCBIfam" id="TIGR00604">
    <property type="entry name" value="rad3"/>
    <property type="match status" value="1"/>
</dbReference>
<feature type="compositionally biased region" description="Low complexity" evidence="13">
    <location>
        <begin position="83"/>
        <end position="98"/>
    </location>
</feature>
<evidence type="ECO:0000256" key="12">
    <source>
        <dbReference type="ARBA" id="ARBA00023242"/>
    </source>
</evidence>
<evidence type="ECO:0000256" key="4">
    <source>
        <dbReference type="ARBA" id="ARBA00022723"/>
    </source>
</evidence>
<feature type="region of interest" description="Disordered" evidence="13">
    <location>
        <begin position="199"/>
        <end position="221"/>
    </location>
</feature>
<dbReference type="STRING" id="70448.A0A096P8Y5"/>
<reference evidence="15 16" key="2">
    <citation type="journal article" date="2014" name="BMC Genomics">
        <title>An improved genome of the model marine alga Ostreococcus tauri unfolds by assessing Illumina de novo assemblies.</title>
        <authorList>
            <person name="Blanc-Mathieu R."/>
            <person name="Verhelst B."/>
            <person name="Derelle E."/>
            <person name="Rombauts S."/>
            <person name="Bouget F.Y."/>
            <person name="Carre I."/>
            <person name="Chateau A."/>
            <person name="Eyre-Walker A."/>
            <person name="Grimsley N."/>
            <person name="Moreau H."/>
            <person name="Piegu B."/>
            <person name="Rivals E."/>
            <person name="Schackwitz W."/>
            <person name="Van de Peer Y."/>
            <person name="Piganeau G."/>
        </authorList>
    </citation>
    <scope>NUCLEOTIDE SEQUENCE [LARGE SCALE GENOMIC DNA]</scope>
    <source>
        <strain evidence="16">OTTH 0595 / CCAP 157/2 / RCC745</strain>
    </source>
</reference>
<dbReference type="SUPFAM" id="SSF52540">
    <property type="entry name" value="P-loop containing nucleoside triphosphate hydrolases"/>
    <property type="match status" value="1"/>
</dbReference>
<protein>
    <submittedName>
        <fullName evidence="15">ATP-dependent helicase, C-terminal</fullName>
    </submittedName>
</protein>
<keyword evidence="16" id="KW-1185">Reference proteome</keyword>
<dbReference type="InterPro" id="IPR006555">
    <property type="entry name" value="ATP-dep_Helicase_C"/>
</dbReference>
<gene>
    <name evidence="15" type="ORF">OT_ostta17g00270</name>
</gene>
<dbReference type="SMART" id="SM00491">
    <property type="entry name" value="HELICc2"/>
    <property type="match status" value="1"/>
</dbReference>
<comment type="caution">
    <text evidence="15">The sequence shown here is derived from an EMBL/GenBank/DDBJ whole genome shotgun (WGS) entry which is preliminary data.</text>
</comment>
<dbReference type="PANTHER" id="PTHR11472">
    <property type="entry name" value="DNA REPAIR DEAD HELICASE RAD3/XP-D SUBFAMILY MEMBER"/>
    <property type="match status" value="1"/>
</dbReference>
<feature type="compositionally biased region" description="Basic and acidic residues" evidence="13">
    <location>
        <begin position="105"/>
        <end position="144"/>
    </location>
</feature>
<dbReference type="InterPro" id="IPR006554">
    <property type="entry name" value="Helicase-like_DEXD_c2"/>
</dbReference>
<keyword evidence="9" id="KW-0408">Iron</keyword>
<evidence type="ECO:0000256" key="11">
    <source>
        <dbReference type="ARBA" id="ARBA00023235"/>
    </source>
</evidence>
<comment type="cofactor">
    <cofactor evidence="1">
        <name>[4Fe-4S] cluster</name>
        <dbReference type="ChEBI" id="CHEBI:49883"/>
    </cofactor>
</comment>
<dbReference type="GO" id="GO:0051536">
    <property type="term" value="F:iron-sulfur cluster binding"/>
    <property type="evidence" value="ECO:0007669"/>
    <property type="project" value="UniProtKB-KW"/>
</dbReference>
<dbReference type="FunCoup" id="A0A096P8Y5">
    <property type="interactions" value="1298"/>
</dbReference>
<dbReference type="GeneID" id="9838154"/>
<dbReference type="PROSITE" id="PS51193">
    <property type="entry name" value="HELICASE_ATP_BIND_2"/>
    <property type="match status" value="1"/>
</dbReference>
<dbReference type="AlphaFoldDB" id="A0A096P8Y5"/>
<dbReference type="InterPro" id="IPR013020">
    <property type="entry name" value="Rad3/Chl1-like"/>
</dbReference>
<sequence>MPALARRDFPSFPYAAPYGIQKDLMRRVYDACERKKTFGVFESPTGTGKTLSVLIGALSWIDDRRRRRLRGETSSSDSEDAVEAAAGRGAAAAAAGRGAADDEPDWLKEYDAKRRKTDADSVEKRRQEIRREMRERASKAEQRAILRRDAEKRLREQIASANANAETRSEVDKYTAEEREFLVDEYDSSAEHAVEDLRTLLRDGDDESDDEDESARREEDEALRPAQQIILCSRTHSQLTQVIGELRKTVFGGKVEGAPEMVTAAAVAGRAQLCVNPAVKSLGSAARINERCLDMSRGKKKPGEKEKHKACPFLSKRRKALLELKEAALAKPMDIEDLAKLGETRRACPYYAARSALPEADLVLMPYASLLHADTRETLGVRLENAVVVFDEAHNLVDAVHNSYGAAATLDQLNDVDDMVTAYVERFKTRLSASNLRYLRTLTNIARAFAKTLAKESDDETKARKRLTTLNDFLFECGQDTVNMFSLRKYLKESKVAHKIASYGECSRADANAEEWASGRPGVGRVKIEKIGDANVAVAPTPSPNPRVGAVHALSSLIEALASADSDGRIVYERAADGEPAKLRFILLDAASRFRRVVDAARSVILVGGTLAPFSELVAQLYPELDVTGSTTVSTPARSPNAGVALKTFTCGHIIPRDNLLAVPLPAGPTGVALDFTHASRSSASLIDELGRIVLNACRVAPGGACVFFPSFAYADDVCARWDATGAMAAVRAVKDVYREPRDGAALEQCLRDYAASISRATKPNGGAVLLCVVGGKLSEGINFSDDLGRLVVVVGLPYANVADAELRARKDHLDATGERGRGRAYYEALCARAVNQSIGRAVRHVGDYAAVLLCDVRWGPFASTSGKRGKHVQALPEWIARRLATPTSYGDAHGALARFFRDKRIRIRASPSRAAETNG</sequence>
<keyword evidence="10" id="KW-0411">Iron-sulfur</keyword>
<evidence type="ECO:0000256" key="10">
    <source>
        <dbReference type="ARBA" id="ARBA00023014"/>
    </source>
</evidence>
<dbReference type="InterPro" id="IPR014013">
    <property type="entry name" value="Helic_SF1/SF2_ATP-bd_DinG/Rad3"/>
</dbReference>
<evidence type="ECO:0000256" key="3">
    <source>
        <dbReference type="ARBA" id="ARBA00008435"/>
    </source>
</evidence>
<keyword evidence="6" id="KW-0378">Hydrolase</keyword>
<dbReference type="GO" id="GO:0046872">
    <property type="term" value="F:metal ion binding"/>
    <property type="evidence" value="ECO:0007669"/>
    <property type="project" value="UniProtKB-KW"/>
</dbReference>
<evidence type="ECO:0000256" key="7">
    <source>
        <dbReference type="ARBA" id="ARBA00022806"/>
    </source>
</evidence>
<feature type="compositionally biased region" description="Acidic residues" evidence="13">
    <location>
        <begin position="204"/>
        <end position="213"/>
    </location>
</feature>